<dbReference type="EMBL" id="JAAVTK010000025">
    <property type="protein sequence ID" value="NKI91867.1"/>
    <property type="molecule type" value="Genomic_DNA"/>
</dbReference>
<dbReference type="PROSITE" id="PS51257">
    <property type="entry name" value="PROKAR_LIPOPROTEIN"/>
    <property type="match status" value="1"/>
</dbReference>
<evidence type="ECO:0008006" key="4">
    <source>
        <dbReference type="Google" id="ProtNLM"/>
    </source>
</evidence>
<gene>
    <name evidence="2" type="ORF">HBN54_004490</name>
</gene>
<evidence type="ECO:0000313" key="2">
    <source>
        <dbReference type="EMBL" id="NKI91867.1"/>
    </source>
</evidence>
<dbReference type="RefSeq" id="WP_168675414.1">
    <property type="nucleotide sequence ID" value="NZ_JAAVTK010000025.1"/>
</dbReference>
<dbReference type="Proteomes" id="UP000717634">
    <property type="component" value="Unassembled WGS sequence"/>
</dbReference>
<comment type="caution">
    <text evidence="2">The sequence shown here is derived from an EMBL/GenBank/DDBJ whole genome shotgun (WGS) entry which is preliminary data.</text>
</comment>
<reference evidence="2 3" key="1">
    <citation type="submission" date="2020-03" db="EMBL/GenBank/DDBJ databases">
        <title>Genomic Encyclopedia of Type Strains, Phase IV (KMG-V): Genome sequencing to study the core and pangenomes of soil and plant-associated prokaryotes.</title>
        <authorList>
            <person name="Whitman W."/>
        </authorList>
    </citation>
    <scope>NUCLEOTIDE SEQUENCE [LARGE SCALE GENOMIC DNA]</scope>
    <source>
        <strain evidence="2 3">1B</strain>
    </source>
</reference>
<keyword evidence="3" id="KW-1185">Reference proteome</keyword>
<feature type="signal peptide" evidence="1">
    <location>
        <begin position="1"/>
        <end position="18"/>
    </location>
</feature>
<sequence>MRSPALFLLLLFALGACKPTGPSPSTPTALLTAHPWHVVALTTTTGGRTTDRYADIPSCSRDNRLQFYTDHRLVTDEGASRCAATDPQQQTGQWQWAAGETQLTGSVPYLPYLLASTLTVRELSPSSLRLRYQETNSPDFADLTFEAD</sequence>
<feature type="chain" id="PRO_5045696659" description="Lipocalin-like domain-containing protein" evidence="1">
    <location>
        <begin position="19"/>
        <end position="148"/>
    </location>
</feature>
<accession>A0ABX1HRD3</accession>
<keyword evidence="1" id="KW-0732">Signal</keyword>
<protein>
    <recommendedName>
        <fullName evidence="4">Lipocalin-like domain-containing protein</fullName>
    </recommendedName>
</protein>
<organism evidence="2 3">
    <name type="scientific">Hymenobacter artigasi</name>
    <dbReference type="NCBI Taxonomy" id="2719616"/>
    <lineage>
        <taxon>Bacteria</taxon>
        <taxon>Pseudomonadati</taxon>
        <taxon>Bacteroidota</taxon>
        <taxon>Cytophagia</taxon>
        <taxon>Cytophagales</taxon>
        <taxon>Hymenobacteraceae</taxon>
        <taxon>Hymenobacter</taxon>
    </lineage>
</organism>
<name>A0ABX1HRD3_9BACT</name>
<evidence type="ECO:0000256" key="1">
    <source>
        <dbReference type="SAM" id="SignalP"/>
    </source>
</evidence>
<proteinExistence type="predicted"/>
<evidence type="ECO:0000313" key="3">
    <source>
        <dbReference type="Proteomes" id="UP000717634"/>
    </source>
</evidence>